<feature type="region of interest" description="Disordered" evidence="1">
    <location>
        <begin position="1"/>
        <end position="32"/>
    </location>
</feature>
<dbReference type="InterPro" id="IPR001005">
    <property type="entry name" value="SANT/Myb"/>
</dbReference>
<feature type="region of interest" description="Disordered" evidence="1">
    <location>
        <begin position="255"/>
        <end position="274"/>
    </location>
</feature>
<dbReference type="CDD" id="cd00167">
    <property type="entry name" value="SANT"/>
    <property type="match status" value="1"/>
</dbReference>
<feature type="compositionally biased region" description="Low complexity" evidence="1">
    <location>
        <begin position="13"/>
        <end position="29"/>
    </location>
</feature>
<reference evidence="3" key="1">
    <citation type="journal article" date="2022" name="Microb. Genom.">
        <title>A global pangenome for the wheat fungal pathogen Pyrenophora tritici-repentis and prediction of effector protein structural homology.</title>
        <authorList>
            <person name="Moolhuijzen P.M."/>
            <person name="See P.T."/>
            <person name="Shi G."/>
            <person name="Powell H.R."/>
            <person name="Cockram J."/>
            <person name="Jorgensen L.N."/>
            <person name="Benslimane H."/>
            <person name="Strelkov S.E."/>
            <person name="Turner J."/>
            <person name="Liu Z."/>
            <person name="Moffat C.S."/>
        </authorList>
    </citation>
    <scope>NUCLEOTIDE SEQUENCE [LARGE SCALE GENOMIC DNA]</scope>
</reference>
<dbReference type="Proteomes" id="UP000249757">
    <property type="component" value="Unassembled WGS sequence"/>
</dbReference>
<gene>
    <name evidence="2" type="ORF">Ptr86124_009827</name>
</gene>
<dbReference type="InterPro" id="IPR053095">
    <property type="entry name" value="Actin-binding/GATA_Znf"/>
</dbReference>
<dbReference type="EMBL" id="NRDI02000014">
    <property type="protein sequence ID" value="KAI1511423.1"/>
    <property type="molecule type" value="Genomic_DNA"/>
</dbReference>
<proteinExistence type="predicted"/>
<organism evidence="2 3">
    <name type="scientific">Pyrenophora tritici-repentis</name>
    <dbReference type="NCBI Taxonomy" id="45151"/>
    <lineage>
        <taxon>Eukaryota</taxon>
        <taxon>Fungi</taxon>
        <taxon>Dikarya</taxon>
        <taxon>Ascomycota</taxon>
        <taxon>Pezizomycotina</taxon>
        <taxon>Dothideomycetes</taxon>
        <taxon>Pleosporomycetidae</taxon>
        <taxon>Pleosporales</taxon>
        <taxon>Pleosporineae</taxon>
        <taxon>Pleosporaceae</taxon>
        <taxon>Pyrenophora</taxon>
    </lineage>
</organism>
<dbReference type="PANTHER" id="PTHR23246">
    <property type="entry name" value="NEW-GLUE PROTEIN"/>
    <property type="match status" value="1"/>
</dbReference>
<evidence type="ECO:0000313" key="3">
    <source>
        <dbReference type="Proteomes" id="UP000249757"/>
    </source>
</evidence>
<dbReference type="AlphaFoldDB" id="A0A2W1GA18"/>
<dbReference type="PROSITE" id="PS50090">
    <property type="entry name" value="MYB_LIKE"/>
    <property type="match status" value="1"/>
</dbReference>
<dbReference type="Gene3D" id="1.10.10.60">
    <property type="entry name" value="Homeodomain-like"/>
    <property type="match status" value="1"/>
</dbReference>
<protein>
    <submittedName>
        <fullName evidence="2">Myb DNA-binding domain containing protein</fullName>
    </submittedName>
</protein>
<name>A0A2W1GA18_9PLEO</name>
<evidence type="ECO:0000313" key="2">
    <source>
        <dbReference type="EMBL" id="KAI1511423.1"/>
    </source>
</evidence>
<dbReference type="Pfam" id="PF13921">
    <property type="entry name" value="Myb_DNA-bind_6"/>
    <property type="match status" value="1"/>
</dbReference>
<keyword evidence="3" id="KW-1185">Reference proteome</keyword>
<keyword evidence="2" id="KW-0238">DNA-binding</keyword>
<dbReference type="PANTHER" id="PTHR23246:SF13">
    <property type="entry name" value="GH12359P"/>
    <property type="match status" value="1"/>
</dbReference>
<dbReference type="GO" id="GO:0003677">
    <property type="term" value="F:DNA binding"/>
    <property type="evidence" value="ECO:0007669"/>
    <property type="project" value="UniProtKB-KW"/>
</dbReference>
<dbReference type="InterPro" id="IPR009057">
    <property type="entry name" value="Homeodomain-like_sf"/>
</dbReference>
<accession>A0A2W1GA18</accession>
<comment type="caution">
    <text evidence="2">The sequence shown here is derived from an EMBL/GenBank/DDBJ whole genome shotgun (WGS) entry which is preliminary data.</text>
</comment>
<dbReference type="SUPFAM" id="SSF46689">
    <property type="entry name" value="Homeodomain-like"/>
    <property type="match status" value="1"/>
</dbReference>
<evidence type="ECO:0000256" key="1">
    <source>
        <dbReference type="SAM" id="MobiDB-lite"/>
    </source>
</evidence>
<sequence>MPKIEKGPSHRLSVSTASAAGGSRSSSWSTRDDETLIQARAQGLNWNQIGPKHFPNKTPNACRKRHERLMERQNAEQWDGVKLDVLAQAYMEVRRDMWSILAARVGEKWQLVETKCMEKGLKNLTQAYRSAQKKLENGTYHDHDDSGHVQHARNPRSSLHYISELPNPFAPTAGTEHPVHAASDATPAPHAAVFATTTDATIDATAAPTAAIDAAVFATTIDAAAFATTIDAAAFATTIDAAAFATTIDAATHASTGDAIPTTSPPAPAIGAQR</sequence>